<reference evidence="3 4" key="1">
    <citation type="submission" date="2018-08" db="EMBL/GenBank/DDBJ databases">
        <title>Genomic investigation of the strawberry pathogen Phytophthora fragariae indicates pathogenicity is determined by transcriptional variation in three key races.</title>
        <authorList>
            <person name="Adams T.M."/>
            <person name="Armitage A.D."/>
            <person name="Sobczyk M.K."/>
            <person name="Bates H.J."/>
            <person name="Dunwell J.M."/>
            <person name="Nellist C.F."/>
            <person name="Harrison R.J."/>
        </authorList>
    </citation>
    <scope>NUCLEOTIDE SEQUENCE [LARGE SCALE GENOMIC DNA]</scope>
    <source>
        <strain evidence="3 4">SCRP333</strain>
    </source>
</reference>
<dbReference type="Gene3D" id="1.10.10.60">
    <property type="entry name" value="Homeodomain-like"/>
    <property type="match status" value="1"/>
</dbReference>
<comment type="caution">
    <text evidence="3">The sequence shown here is derived from an EMBL/GenBank/DDBJ whole genome shotgun (WGS) entry which is preliminary data.</text>
</comment>
<proteinExistence type="predicted"/>
<evidence type="ECO:0000313" key="4">
    <source>
        <dbReference type="Proteomes" id="UP000434957"/>
    </source>
</evidence>
<evidence type="ECO:0000259" key="2">
    <source>
        <dbReference type="PROSITE" id="PS51253"/>
    </source>
</evidence>
<dbReference type="GO" id="GO:0003677">
    <property type="term" value="F:DNA binding"/>
    <property type="evidence" value="ECO:0007669"/>
    <property type="project" value="UniProtKB-KW"/>
</dbReference>
<dbReference type="EMBL" id="QXFT01000526">
    <property type="protein sequence ID" value="KAE9341572.1"/>
    <property type="molecule type" value="Genomic_DNA"/>
</dbReference>
<gene>
    <name evidence="3" type="ORF">PR003_g9918</name>
</gene>
<dbReference type="Proteomes" id="UP000434957">
    <property type="component" value="Unassembled WGS sequence"/>
</dbReference>
<dbReference type="InterPro" id="IPR006600">
    <property type="entry name" value="HTH_CenpB_DNA-bd_dom"/>
</dbReference>
<keyword evidence="1" id="KW-0238">DNA-binding</keyword>
<keyword evidence="4" id="KW-1185">Reference proteome</keyword>
<dbReference type="PROSITE" id="PS51253">
    <property type="entry name" value="HTH_CENPB"/>
    <property type="match status" value="1"/>
</dbReference>
<evidence type="ECO:0000256" key="1">
    <source>
        <dbReference type="ARBA" id="ARBA00023125"/>
    </source>
</evidence>
<evidence type="ECO:0000313" key="3">
    <source>
        <dbReference type="EMBL" id="KAE9341572.1"/>
    </source>
</evidence>
<dbReference type="AlphaFoldDB" id="A0A6A4FF41"/>
<feature type="domain" description="HTH CENPB-type" evidence="2">
    <location>
        <begin position="59"/>
        <end position="130"/>
    </location>
</feature>
<accession>A0A6A4FF41</accession>
<name>A0A6A4FF41_9STRA</name>
<dbReference type="Pfam" id="PF03221">
    <property type="entry name" value="HTH_Tnp_Tc5"/>
    <property type="match status" value="1"/>
</dbReference>
<sequence>MGRTYLSVKAKLLIVLEAERGPMKSVARRHNMDPSHIRRWSKNMAKLEATVMWNPRAKTLNAGRARSDGDLEEEFAAWILDRRAHELAVSTNQVIAKAVAINPSFRGGNRKAMWKWVYPFLHRHRLSIRRRTRVAQKLSGHLQEVRREFVAAINERFEPGGTLEGTPASLRVNMDETAVFFEMTSDTTNAVNARTV</sequence>
<organism evidence="3 4">
    <name type="scientific">Phytophthora rubi</name>
    <dbReference type="NCBI Taxonomy" id="129364"/>
    <lineage>
        <taxon>Eukaryota</taxon>
        <taxon>Sar</taxon>
        <taxon>Stramenopiles</taxon>
        <taxon>Oomycota</taxon>
        <taxon>Peronosporomycetes</taxon>
        <taxon>Peronosporales</taxon>
        <taxon>Peronosporaceae</taxon>
        <taxon>Phytophthora</taxon>
    </lineage>
</organism>
<protein>
    <recommendedName>
        <fullName evidence="2">HTH CENPB-type domain-containing protein</fullName>
    </recommendedName>
</protein>